<dbReference type="KEGG" id="dar:Daro_0685"/>
<feature type="transmembrane region" description="Helical" evidence="14">
    <location>
        <begin position="205"/>
        <end position="232"/>
    </location>
</feature>
<keyword evidence="9 16" id="KW-0418">Kinase</keyword>
<dbReference type="STRING" id="159087.Daro_0685"/>
<accession>Q47I90</accession>
<dbReference type="Pfam" id="PF00512">
    <property type="entry name" value="HisKA"/>
    <property type="match status" value="1"/>
</dbReference>
<dbReference type="PROSITE" id="PS50109">
    <property type="entry name" value="HIS_KIN"/>
    <property type="match status" value="1"/>
</dbReference>
<dbReference type="AlphaFoldDB" id="Q47I90"/>
<reference evidence="16" key="1">
    <citation type="submission" date="2005-08" db="EMBL/GenBank/DDBJ databases">
        <title>Complete sequence of Dechloromonas aromatica RCB.</title>
        <authorList>
            <person name="Salinero K.K."/>
            <person name="Copeland A."/>
            <person name="Lucas S."/>
            <person name="Lapidus A."/>
            <person name="Barry K."/>
            <person name="Detter J.C."/>
            <person name="Glavina T."/>
            <person name="Hammon N."/>
            <person name="Israni S."/>
            <person name="Pitluck S."/>
            <person name="Di Bartolo G."/>
            <person name="Trong S."/>
            <person name="Schmutz J."/>
            <person name="Larimer F."/>
            <person name="Land M."/>
            <person name="Ivanova N."/>
            <person name="Richardson P."/>
        </authorList>
    </citation>
    <scope>NUCLEOTIDE SEQUENCE</scope>
    <source>
        <strain evidence="16">RCB</strain>
    </source>
</reference>
<evidence type="ECO:0000256" key="14">
    <source>
        <dbReference type="SAM" id="Phobius"/>
    </source>
</evidence>
<evidence type="ECO:0000256" key="13">
    <source>
        <dbReference type="ARBA" id="ARBA00023136"/>
    </source>
</evidence>
<dbReference type="CDD" id="cd00082">
    <property type="entry name" value="HisKA"/>
    <property type="match status" value="1"/>
</dbReference>
<dbReference type="InterPro" id="IPR003594">
    <property type="entry name" value="HATPase_dom"/>
</dbReference>
<keyword evidence="5" id="KW-0597">Phosphoprotein</keyword>
<evidence type="ECO:0000256" key="8">
    <source>
        <dbReference type="ARBA" id="ARBA00022741"/>
    </source>
</evidence>
<evidence type="ECO:0000256" key="5">
    <source>
        <dbReference type="ARBA" id="ARBA00022553"/>
    </source>
</evidence>
<dbReference type="Gene3D" id="1.10.287.130">
    <property type="match status" value="1"/>
</dbReference>
<evidence type="ECO:0000256" key="6">
    <source>
        <dbReference type="ARBA" id="ARBA00022679"/>
    </source>
</evidence>
<feature type="transmembrane region" description="Helical" evidence="14">
    <location>
        <begin position="52"/>
        <end position="75"/>
    </location>
</feature>
<feature type="transmembrane region" description="Helical" evidence="14">
    <location>
        <begin position="12"/>
        <end position="32"/>
    </location>
</feature>
<dbReference type="InterPro" id="IPR005467">
    <property type="entry name" value="His_kinase_dom"/>
</dbReference>
<evidence type="ECO:0000256" key="1">
    <source>
        <dbReference type="ARBA" id="ARBA00000085"/>
    </source>
</evidence>
<dbReference type="EMBL" id="CP000089">
    <property type="protein sequence ID" value="AAZ45441.1"/>
    <property type="molecule type" value="Genomic_DNA"/>
</dbReference>
<evidence type="ECO:0000313" key="16">
    <source>
        <dbReference type="EMBL" id="AAZ45441.1"/>
    </source>
</evidence>
<proteinExistence type="predicted"/>
<dbReference type="HOGENOM" id="CLU_026284_0_0_4"/>
<keyword evidence="11 14" id="KW-1133">Transmembrane helix</keyword>
<feature type="domain" description="Histidine kinase" evidence="15">
    <location>
        <begin position="318"/>
        <end position="529"/>
    </location>
</feature>
<dbReference type="eggNOG" id="COG4191">
    <property type="taxonomic scope" value="Bacteria"/>
</dbReference>
<evidence type="ECO:0000256" key="11">
    <source>
        <dbReference type="ARBA" id="ARBA00022989"/>
    </source>
</evidence>
<keyword evidence="4" id="KW-1003">Cell membrane</keyword>
<dbReference type="InterPro" id="IPR004358">
    <property type="entry name" value="Sig_transdc_His_kin-like_C"/>
</dbReference>
<dbReference type="SUPFAM" id="SSF47384">
    <property type="entry name" value="Homodimeric domain of signal transducing histidine kinase"/>
    <property type="match status" value="1"/>
</dbReference>
<dbReference type="SMART" id="SM00388">
    <property type="entry name" value="HisKA"/>
    <property type="match status" value="1"/>
</dbReference>
<comment type="catalytic activity">
    <reaction evidence="1">
        <text>ATP + protein L-histidine = ADP + protein N-phospho-L-histidine.</text>
        <dbReference type="EC" id="2.7.13.3"/>
    </reaction>
</comment>
<dbReference type="Pfam" id="PF05231">
    <property type="entry name" value="MASE1"/>
    <property type="match status" value="1"/>
</dbReference>
<evidence type="ECO:0000256" key="2">
    <source>
        <dbReference type="ARBA" id="ARBA00004651"/>
    </source>
</evidence>
<dbReference type="InterPro" id="IPR036890">
    <property type="entry name" value="HATPase_C_sf"/>
</dbReference>
<dbReference type="Pfam" id="PF02518">
    <property type="entry name" value="HATPase_c"/>
    <property type="match status" value="1"/>
</dbReference>
<evidence type="ECO:0000259" key="15">
    <source>
        <dbReference type="PROSITE" id="PS50109"/>
    </source>
</evidence>
<evidence type="ECO:0000256" key="12">
    <source>
        <dbReference type="ARBA" id="ARBA00023012"/>
    </source>
</evidence>
<name>Q47I90_DECAR</name>
<dbReference type="GO" id="GO:0005886">
    <property type="term" value="C:plasma membrane"/>
    <property type="evidence" value="ECO:0007669"/>
    <property type="project" value="UniProtKB-SubCell"/>
</dbReference>
<dbReference type="GO" id="GO:0000155">
    <property type="term" value="F:phosphorelay sensor kinase activity"/>
    <property type="evidence" value="ECO:0007669"/>
    <property type="project" value="InterPro"/>
</dbReference>
<keyword evidence="8" id="KW-0547">Nucleotide-binding</keyword>
<evidence type="ECO:0000256" key="4">
    <source>
        <dbReference type="ARBA" id="ARBA00022475"/>
    </source>
</evidence>
<feature type="transmembrane region" description="Helical" evidence="14">
    <location>
        <begin position="268"/>
        <end position="293"/>
    </location>
</feature>
<dbReference type="InterPro" id="IPR007895">
    <property type="entry name" value="MASE1"/>
</dbReference>
<keyword evidence="6" id="KW-0808">Transferase</keyword>
<evidence type="ECO:0000256" key="9">
    <source>
        <dbReference type="ARBA" id="ARBA00022777"/>
    </source>
</evidence>
<keyword evidence="7 14" id="KW-0812">Transmembrane</keyword>
<dbReference type="PANTHER" id="PTHR43065:SF10">
    <property type="entry name" value="PEROXIDE STRESS-ACTIVATED HISTIDINE KINASE MAK3"/>
    <property type="match status" value="1"/>
</dbReference>
<dbReference type="PRINTS" id="PR00344">
    <property type="entry name" value="BCTRLSENSOR"/>
</dbReference>
<keyword evidence="12" id="KW-0902">Two-component regulatory system</keyword>
<dbReference type="SMART" id="SM00387">
    <property type="entry name" value="HATPase_c"/>
    <property type="match status" value="1"/>
</dbReference>
<feature type="transmembrane region" description="Helical" evidence="14">
    <location>
        <begin position="87"/>
        <end position="106"/>
    </location>
</feature>
<organism evidence="16">
    <name type="scientific">Dechloromonas aromatica (strain RCB)</name>
    <dbReference type="NCBI Taxonomy" id="159087"/>
    <lineage>
        <taxon>Bacteria</taxon>
        <taxon>Pseudomonadati</taxon>
        <taxon>Pseudomonadota</taxon>
        <taxon>Betaproteobacteria</taxon>
        <taxon>Rhodocyclales</taxon>
        <taxon>Azonexaceae</taxon>
        <taxon>Dechloromonas</taxon>
    </lineage>
</organism>
<dbReference type="PANTHER" id="PTHR43065">
    <property type="entry name" value="SENSOR HISTIDINE KINASE"/>
    <property type="match status" value="1"/>
</dbReference>
<keyword evidence="13 14" id="KW-0472">Membrane</keyword>
<dbReference type="InterPro" id="IPR003661">
    <property type="entry name" value="HisK_dim/P_dom"/>
</dbReference>
<feature type="transmembrane region" description="Helical" evidence="14">
    <location>
        <begin position="126"/>
        <end position="154"/>
    </location>
</feature>
<protein>
    <recommendedName>
        <fullName evidence="3">histidine kinase</fullName>
        <ecNumber evidence="3">2.7.13.3</ecNumber>
    </recommendedName>
</protein>
<dbReference type="eggNOG" id="COG3447">
    <property type="taxonomic scope" value="Bacteria"/>
</dbReference>
<sequence length="535" mass="58201">MTRMETKPLRRLLNPMLRLTQLLAFIAAYIALDWASYIHPLLGLNITLWNPAPALGLALWMRFGRITAIPWFVAIMAGEFFIRAMPAAFLMTVVLSMVLTIGYGAIGEFLRRRLRHGEVFGDRIHLTTWLSIVVIGTLINSLNYISLLALTGLLPAGDRIDGLIRFWVGDCVGIVVSMPMLWMLLTHSGQARLRSVLSSWETGGYTALAVAMLWVTFGNGASAEFQYFYFLFLPVIWAAARQGLSGAATSAFILQAGIIFAVEWLDLVAVTVLEFQMLGAVLALVGFFIGVVVDEQRLAVEKLKQTLHLAAAGEMAGALAHELNQPMTALAAYGNACEYLLERGETGEVLRDAIRRMVAESGRAAEVVRRVRDFFRTGATRLELIDVGTLISSAASRFADRAVSEGVQLRLEEAATTVRVDRLQIELVLRNLLANAFDAIALRPEGPRHINVTVDAETDDTVTITVSDSGHGLSASAVGSLFEPFTSSKSSGLGLGLVISRALVEAHGGQLWAQPGDSGVFRFSLPTHEKGTNDA</sequence>
<dbReference type="InterPro" id="IPR036097">
    <property type="entry name" value="HisK_dim/P_sf"/>
</dbReference>
<feature type="transmembrane region" description="Helical" evidence="14">
    <location>
        <begin position="166"/>
        <end position="185"/>
    </location>
</feature>
<dbReference type="EC" id="2.7.13.3" evidence="3"/>
<evidence type="ECO:0000256" key="3">
    <source>
        <dbReference type="ARBA" id="ARBA00012438"/>
    </source>
</evidence>
<feature type="transmembrane region" description="Helical" evidence="14">
    <location>
        <begin position="244"/>
        <end position="262"/>
    </location>
</feature>
<evidence type="ECO:0000256" key="7">
    <source>
        <dbReference type="ARBA" id="ARBA00022692"/>
    </source>
</evidence>
<keyword evidence="10 16" id="KW-0067">ATP-binding</keyword>
<evidence type="ECO:0000256" key="10">
    <source>
        <dbReference type="ARBA" id="ARBA00022840"/>
    </source>
</evidence>
<comment type="subcellular location">
    <subcellularLocation>
        <location evidence="2">Cell membrane</location>
        <topology evidence="2">Multi-pass membrane protein</topology>
    </subcellularLocation>
</comment>
<dbReference type="GO" id="GO:0005524">
    <property type="term" value="F:ATP binding"/>
    <property type="evidence" value="ECO:0007669"/>
    <property type="project" value="UniProtKB-KW"/>
</dbReference>
<gene>
    <name evidence="16" type="ordered locus">Daro_0685</name>
</gene>
<dbReference type="SUPFAM" id="SSF55874">
    <property type="entry name" value="ATPase domain of HSP90 chaperone/DNA topoisomerase II/histidine kinase"/>
    <property type="match status" value="1"/>
</dbReference>
<dbReference type="Gene3D" id="3.30.565.10">
    <property type="entry name" value="Histidine kinase-like ATPase, C-terminal domain"/>
    <property type="match status" value="1"/>
</dbReference>